<feature type="region of interest" description="Disordered" evidence="1">
    <location>
        <begin position="121"/>
        <end position="161"/>
    </location>
</feature>
<dbReference type="Proteomes" id="UP000077405">
    <property type="component" value="Chromosome"/>
</dbReference>
<dbReference type="AlphaFoldDB" id="A0A160JD08"/>
<proteinExistence type="predicted"/>
<sequence length="161" mass="16683">MAKLMARFIPGPALSLALAAGLSAAGAAQAQTVGDYTAAIAAAPITDAVAAPSVAYCQTLTNYVYTSIPDNQRADWVLPLVTLDGSQSAETAAKREACLKVRQQALIAFDAGTGEQIVTPAEAMEGPTDRGPYYKEPSADTPVPHTGRATPRQPMPRGAVQ</sequence>
<evidence type="ECO:0000313" key="3">
    <source>
        <dbReference type="EMBL" id="ANC90568.1"/>
    </source>
</evidence>
<evidence type="ECO:0000313" key="4">
    <source>
        <dbReference type="Proteomes" id="UP000077405"/>
    </source>
</evidence>
<evidence type="ECO:0000256" key="2">
    <source>
        <dbReference type="SAM" id="SignalP"/>
    </source>
</evidence>
<dbReference type="EMBL" id="CP015285">
    <property type="protein sequence ID" value="ANC90568.1"/>
    <property type="molecule type" value="Genomic_DNA"/>
</dbReference>
<protein>
    <submittedName>
        <fullName evidence="3">Uncharacterized protein</fullName>
    </submittedName>
</protein>
<evidence type="ECO:0000256" key="1">
    <source>
        <dbReference type="SAM" id="MobiDB-lite"/>
    </source>
</evidence>
<dbReference type="RefSeq" id="WP_063633706.1">
    <property type="nucleotide sequence ID" value="NZ_CP015285.1"/>
</dbReference>
<accession>A0A160JD08</accession>
<feature type="signal peptide" evidence="2">
    <location>
        <begin position="1"/>
        <end position="30"/>
    </location>
</feature>
<reference evidence="3 4" key="1">
    <citation type="journal article" date="2013" name="Int. J. Syst. Evol. Microbiol.">
        <title>Azospirillum humicireducens sp. nov., a nitrogen-fixing bacterium isolated from a microbial fuel cell.</title>
        <authorList>
            <person name="Zhou S."/>
            <person name="Han L."/>
            <person name="Wang Y."/>
            <person name="Yang G."/>
            <person name="Zhuang L."/>
            <person name="Hu P."/>
        </authorList>
    </citation>
    <scope>NUCLEOTIDE SEQUENCE [LARGE SCALE GENOMIC DNA]</scope>
    <source>
        <strain evidence="3 4">SgZ-5</strain>
    </source>
</reference>
<organism evidence="3 4">
    <name type="scientific">Azospirillum humicireducens</name>
    <dbReference type="NCBI Taxonomy" id="1226968"/>
    <lineage>
        <taxon>Bacteria</taxon>
        <taxon>Pseudomonadati</taxon>
        <taxon>Pseudomonadota</taxon>
        <taxon>Alphaproteobacteria</taxon>
        <taxon>Rhodospirillales</taxon>
        <taxon>Azospirillaceae</taxon>
        <taxon>Azospirillum</taxon>
    </lineage>
</organism>
<keyword evidence="2" id="KW-0732">Signal</keyword>
<keyword evidence="4" id="KW-1185">Reference proteome</keyword>
<feature type="chain" id="PRO_5007817248" evidence="2">
    <location>
        <begin position="31"/>
        <end position="161"/>
    </location>
</feature>
<dbReference type="OrthoDB" id="7304992at2"/>
<dbReference type="KEGG" id="ahu:A6A40_00815"/>
<name>A0A160JD08_9PROT</name>
<gene>
    <name evidence="3" type="ORF">A6A40_00815</name>
</gene>